<sequence>MASSGIYKLDDGKPYLNNCFPAKNLLRKPEEGRGHWLVARKNLKKKPKGSAGEAPPEGQKSQKVPFETKGKKKSQRKNQADIPEHVLDQDFLLKHHCVRSPSELCTINAKEKDFKNFNSVIYINASENLLPLEAFHTFPALRELELAFNRIKTIHVKHGDFKFLEFLDLSFNSLNPEAICDLGILPRLRVLLLTGNGLTFLPMNLAVTEQEISVTSLTSKRYILRFPALETLMLDDNKLSNPNCFASLAGLRRLKKLSLDQNKIFRIPYLQQVQLRNGSGEWVGDSGSPRRGPPSILQPKSWIFEASDEHPNYTILPMKKDDDRTGVPPLLKSFLQERLGIHLIRRKTTKAKHHIFMPRKASRKVQTQVPKVPKQPLVLHQPPDSTMESPSEDTLELQLLEGLPIAKDSPVKPAMAIEGMEGLSLHRRPFVPLPPICSDSTVHTEETTSRPSDTAGHISPEHPSDEDTKSTESIFLTQVSGMSYSLLHKDDSEVDKDQRPSPSSPTPKEVKKTQRRPPPATHSSKYRGYEELLTAKPDPDFIEPKGIQKNAQALQHMLKHPLLYASSRPKLGTPQKHYVPKEKRELSCASGQSGGW</sequence>
<keyword evidence="3" id="KW-0963">Cytoplasm</keyword>
<dbReference type="GO" id="GO:0005634">
    <property type="term" value="C:nucleus"/>
    <property type="evidence" value="ECO:0007669"/>
    <property type="project" value="UniProtKB-SubCell"/>
</dbReference>
<gene>
    <name evidence="11" type="ORF">mMyoMyo1_020643</name>
</gene>
<comment type="subcellular location">
    <subcellularLocation>
        <location evidence="2">Cytoplasm</location>
    </subcellularLocation>
    <subcellularLocation>
        <location evidence="1">Nucleus</location>
    </subcellularLocation>
</comment>
<feature type="region of interest" description="Disordered" evidence="10">
    <location>
        <begin position="565"/>
        <end position="596"/>
    </location>
</feature>
<dbReference type="VEuPathDB" id="HostDB:GeneID_118664641"/>
<evidence type="ECO:0000256" key="6">
    <source>
        <dbReference type="ARBA" id="ARBA00023054"/>
    </source>
</evidence>
<evidence type="ECO:0000313" key="11">
    <source>
        <dbReference type="EMBL" id="KAF6326032.1"/>
    </source>
</evidence>
<dbReference type="PANTHER" id="PTHR22710">
    <property type="entry name" value="X-RAY RADIATION RESISTANCE ASSOCIATED PROTEIN 1 XRRA1"/>
    <property type="match status" value="1"/>
</dbReference>
<feature type="compositionally biased region" description="Basic and acidic residues" evidence="10">
    <location>
        <begin position="459"/>
        <end position="470"/>
    </location>
</feature>
<keyword evidence="4" id="KW-0433">Leucine-rich repeat</keyword>
<evidence type="ECO:0000256" key="9">
    <source>
        <dbReference type="ARBA" id="ARBA00072447"/>
    </source>
</evidence>
<dbReference type="AlphaFoldDB" id="A0A7J7VLI7"/>
<dbReference type="EMBL" id="JABWUV010000010">
    <property type="protein sequence ID" value="KAF6326032.1"/>
    <property type="molecule type" value="Genomic_DNA"/>
</dbReference>
<evidence type="ECO:0000256" key="10">
    <source>
        <dbReference type="SAM" id="MobiDB-lite"/>
    </source>
</evidence>
<evidence type="ECO:0000256" key="1">
    <source>
        <dbReference type="ARBA" id="ARBA00004123"/>
    </source>
</evidence>
<dbReference type="PROSITE" id="PS51450">
    <property type="entry name" value="LRR"/>
    <property type="match status" value="1"/>
</dbReference>
<dbReference type="Proteomes" id="UP000527355">
    <property type="component" value="Unassembled WGS sequence"/>
</dbReference>
<dbReference type="InterPro" id="IPR032675">
    <property type="entry name" value="LRR_dom_sf"/>
</dbReference>
<feature type="region of interest" description="Disordered" evidence="10">
    <location>
        <begin position="39"/>
        <end position="80"/>
    </location>
</feature>
<dbReference type="SUPFAM" id="SSF52058">
    <property type="entry name" value="L domain-like"/>
    <property type="match status" value="1"/>
</dbReference>
<protein>
    <recommendedName>
        <fullName evidence="9">X-ray radiation resistance-associated protein 1</fullName>
    </recommendedName>
</protein>
<proteinExistence type="predicted"/>
<evidence type="ECO:0000256" key="5">
    <source>
        <dbReference type="ARBA" id="ARBA00022737"/>
    </source>
</evidence>
<dbReference type="InterPro" id="IPR001611">
    <property type="entry name" value="Leu-rich_rpt"/>
</dbReference>
<name>A0A7J7VLI7_MYOMY</name>
<comment type="function">
    <text evidence="8">May be involved in the response of cells to X-ray radiation.</text>
</comment>
<evidence type="ECO:0000256" key="7">
    <source>
        <dbReference type="ARBA" id="ARBA00023242"/>
    </source>
</evidence>
<feature type="region of interest" description="Disordered" evidence="10">
    <location>
        <begin position="491"/>
        <end position="546"/>
    </location>
</feature>
<keyword evidence="6" id="KW-0175">Coiled coil</keyword>
<dbReference type="Gene3D" id="3.80.10.10">
    <property type="entry name" value="Ribonuclease Inhibitor"/>
    <property type="match status" value="1"/>
</dbReference>
<evidence type="ECO:0000256" key="3">
    <source>
        <dbReference type="ARBA" id="ARBA00022490"/>
    </source>
</evidence>
<keyword evidence="7" id="KW-0539">Nucleus</keyword>
<organism evidence="11 12">
    <name type="scientific">Myotis myotis</name>
    <name type="common">Greater mouse-eared bat</name>
    <name type="synonym">Vespertilio myotis</name>
    <dbReference type="NCBI Taxonomy" id="51298"/>
    <lineage>
        <taxon>Eukaryota</taxon>
        <taxon>Metazoa</taxon>
        <taxon>Chordata</taxon>
        <taxon>Craniata</taxon>
        <taxon>Vertebrata</taxon>
        <taxon>Euteleostomi</taxon>
        <taxon>Mammalia</taxon>
        <taxon>Eutheria</taxon>
        <taxon>Laurasiatheria</taxon>
        <taxon>Chiroptera</taxon>
        <taxon>Yangochiroptera</taxon>
        <taxon>Vespertilionidae</taxon>
        <taxon>Myotis</taxon>
    </lineage>
</organism>
<comment type="caution">
    <text evidence="11">The sequence shown here is derived from an EMBL/GenBank/DDBJ whole genome shotgun (WGS) entry which is preliminary data.</text>
</comment>
<dbReference type="GO" id="GO:0005737">
    <property type="term" value="C:cytoplasm"/>
    <property type="evidence" value="ECO:0007669"/>
    <property type="project" value="UniProtKB-SubCell"/>
</dbReference>
<dbReference type="InterPro" id="IPR003591">
    <property type="entry name" value="Leu-rich_rpt_typical-subtyp"/>
</dbReference>
<feature type="region of interest" description="Disordered" evidence="10">
    <location>
        <begin position="435"/>
        <end position="470"/>
    </location>
</feature>
<dbReference type="FunFam" id="3.80.10.10:FF:002122">
    <property type="entry name" value="X-ray radiation resistance-associated protein 1"/>
    <property type="match status" value="1"/>
</dbReference>
<evidence type="ECO:0000256" key="4">
    <source>
        <dbReference type="ARBA" id="ARBA00022614"/>
    </source>
</evidence>
<reference evidence="11 12" key="1">
    <citation type="journal article" date="2020" name="Nature">
        <title>Six reference-quality genomes reveal evolution of bat adaptations.</title>
        <authorList>
            <person name="Jebb D."/>
            <person name="Huang Z."/>
            <person name="Pippel M."/>
            <person name="Hughes G.M."/>
            <person name="Lavrichenko K."/>
            <person name="Devanna P."/>
            <person name="Winkler S."/>
            <person name="Jermiin L.S."/>
            <person name="Skirmuntt E.C."/>
            <person name="Katzourakis A."/>
            <person name="Burkitt-Gray L."/>
            <person name="Ray D.A."/>
            <person name="Sullivan K.A.M."/>
            <person name="Roscito J.G."/>
            <person name="Kirilenko B.M."/>
            <person name="Davalos L.M."/>
            <person name="Corthals A.P."/>
            <person name="Power M.L."/>
            <person name="Jones G."/>
            <person name="Ransome R.D."/>
            <person name="Dechmann D.K.N."/>
            <person name="Locatelli A.G."/>
            <person name="Puechmaille S.J."/>
            <person name="Fedrigo O."/>
            <person name="Jarvis E.D."/>
            <person name="Hiller M."/>
            <person name="Vernes S.C."/>
            <person name="Myers E.W."/>
            <person name="Teeling E.C."/>
        </authorList>
    </citation>
    <scope>NUCLEOTIDE SEQUENCE [LARGE SCALE GENOMIC DNA]</scope>
    <source>
        <strain evidence="11">MMyoMyo1</strain>
        <tissue evidence="11">Flight muscle</tissue>
    </source>
</reference>
<evidence type="ECO:0000313" key="12">
    <source>
        <dbReference type="Proteomes" id="UP000527355"/>
    </source>
</evidence>
<accession>A0A7J7VLI7</accession>
<dbReference type="PANTHER" id="PTHR22710:SF2">
    <property type="entry name" value="X-RAY RADIATION RESISTANCE-ASSOCIATED PROTEIN 1"/>
    <property type="match status" value="1"/>
</dbReference>
<keyword evidence="12" id="KW-1185">Reference proteome</keyword>
<evidence type="ECO:0000256" key="8">
    <source>
        <dbReference type="ARBA" id="ARBA00056245"/>
    </source>
</evidence>
<dbReference type="SMART" id="SM00369">
    <property type="entry name" value="LRR_TYP"/>
    <property type="match status" value="4"/>
</dbReference>
<evidence type="ECO:0000256" key="2">
    <source>
        <dbReference type="ARBA" id="ARBA00004496"/>
    </source>
</evidence>
<keyword evidence="5" id="KW-0677">Repeat</keyword>